<comment type="caution">
    <text evidence="8">The sequence shown here is derived from an EMBL/GenBank/DDBJ whole genome shotgun (WGS) entry which is preliminary data.</text>
</comment>
<evidence type="ECO:0000256" key="3">
    <source>
        <dbReference type="ARBA" id="ARBA00022475"/>
    </source>
</evidence>
<dbReference type="AlphaFoldDB" id="A0A4R5P912"/>
<evidence type="ECO:0000256" key="2">
    <source>
        <dbReference type="ARBA" id="ARBA00007531"/>
    </source>
</evidence>
<comment type="similarity">
    <text evidence="2">Belongs to the MmpS family.</text>
</comment>
<comment type="subcellular location">
    <subcellularLocation>
        <location evidence="1">Cell membrane</location>
    </subcellularLocation>
</comment>
<evidence type="ECO:0008006" key="10">
    <source>
        <dbReference type="Google" id="ProtNLM"/>
    </source>
</evidence>
<dbReference type="Pfam" id="PF05423">
    <property type="entry name" value="Mycobact_memb"/>
    <property type="match status" value="1"/>
</dbReference>
<keyword evidence="5 7" id="KW-1133">Transmembrane helix</keyword>
<dbReference type="OrthoDB" id="3398257at2"/>
<evidence type="ECO:0000256" key="6">
    <source>
        <dbReference type="ARBA" id="ARBA00023136"/>
    </source>
</evidence>
<feature type="transmembrane region" description="Helical" evidence="7">
    <location>
        <begin position="20"/>
        <end position="41"/>
    </location>
</feature>
<dbReference type="GO" id="GO:0005886">
    <property type="term" value="C:plasma membrane"/>
    <property type="evidence" value="ECO:0007669"/>
    <property type="project" value="UniProtKB-SubCell"/>
</dbReference>
<keyword evidence="4 7" id="KW-0812">Transmembrane</keyword>
<dbReference type="InterPro" id="IPR038468">
    <property type="entry name" value="MmpS_C"/>
</dbReference>
<protein>
    <recommendedName>
        <fullName evidence="10">Membrane protein mmpS4</fullName>
    </recommendedName>
</protein>
<evidence type="ECO:0000256" key="5">
    <source>
        <dbReference type="ARBA" id="ARBA00022989"/>
    </source>
</evidence>
<evidence type="ECO:0000256" key="4">
    <source>
        <dbReference type="ARBA" id="ARBA00022692"/>
    </source>
</evidence>
<dbReference type="Proteomes" id="UP000295627">
    <property type="component" value="Unassembled WGS sequence"/>
</dbReference>
<evidence type="ECO:0000313" key="8">
    <source>
        <dbReference type="EMBL" id="TDH19631.1"/>
    </source>
</evidence>
<name>A0A4R5P912_9MYCO</name>
<evidence type="ECO:0000256" key="1">
    <source>
        <dbReference type="ARBA" id="ARBA00004236"/>
    </source>
</evidence>
<dbReference type="InterPro" id="IPR008693">
    <property type="entry name" value="MmpS"/>
</dbReference>
<evidence type="ECO:0000256" key="7">
    <source>
        <dbReference type="SAM" id="Phobius"/>
    </source>
</evidence>
<proteinExistence type="inferred from homology"/>
<organism evidence="8 9">
    <name type="scientific">Mycobacteroides franklinii</name>
    <dbReference type="NCBI Taxonomy" id="948102"/>
    <lineage>
        <taxon>Bacteria</taxon>
        <taxon>Bacillati</taxon>
        <taxon>Actinomycetota</taxon>
        <taxon>Actinomycetes</taxon>
        <taxon>Mycobacteriales</taxon>
        <taxon>Mycobacteriaceae</taxon>
        <taxon>Mycobacteroides</taxon>
    </lineage>
</organism>
<evidence type="ECO:0000313" key="9">
    <source>
        <dbReference type="Proteomes" id="UP000295627"/>
    </source>
</evidence>
<gene>
    <name evidence="8" type="ORF">EJ571_19850</name>
</gene>
<keyword evidence="6 7" id="KW-0472">Membrane</keyword>
<dbReference type="EMBL" id="RXLR01000019">
    <property type="protein sequence ID" value="TDH19631.1"/>
    <property type="molecule type" value="Genomic_DNA"/>
</dbReference>
<accession>A0A4R5P912</accession>
<sequence length="154" mass="17061">MERAWAQVQGWFWNLLKRWWTLVVAAVVVAVVAFGVTRLHGVFGSNIELSRPGNEAMENTNYNPKRVLLEVFGTNGSTATINFLDEMAQPHRVDNAPLPWSHELVTNDPTLFADLRAQGTGDTTGCRITVDGIVKDERTVTIVNGYTTCLDKSA</sequence>
<keyword evidence="3" id="KW-1003">Cell membrane</keyword>
<dbReference type="Gene3D" id="2.60.40.2880">
    <property type="entry name" value="MmpS1-5, C-terminal soluble domain"/>
    <property type="match status" value="1"/>
</dbReference>
<reference evidence="8 9" key="1">
    <citation type="journal article" date="2019" name="Sci. Rep.">
        <title>Extended insight into the Mycobacterium chelonae-abscessus complex through whole genome sequencing of Mycobacterium salmoniphilum outbreak and Mycobacterium salmoniphilum-like strains.</title>
        <authorList>
            <person name="Behra P.R.K."/>
            <person name="Das S."/>
            <person name="Pettersson B.M.F."/>
            <person name="Shirreff L."/>
            <person name="DuCote T."/>
            <person name="Jacobsson K.G."/>
            <person name="Ennis D.G."/>
            <person name="Kirsebom L.A."/>
        </authorList>
    </citation>
    <scope>NUCLEOTIDE SEQUENCE [LARGE SCALE GENOMIC DNA]</scope>
    <source>
        <strain evidence="8 9">DSM 45524</strain>
    </source>
</reference>